<dbReference type="PANTHER" id="PTHR35037:SF3">
    <property type="entry name" value="C-TERMINAL REGION OF AIDA-LIKE PROTEIN"/>
    <property type="match status" value="1"/>
</dbReference>
<keyword evidence="2 7" id="KW-0732">Signal</keyword>
<dbReference type="SUPFAM" id="SSF52743">
    <property type="entry name" value="Subtilisin-like"/>
    <property type="match status" value="1"/>
</dbReference>
<evidence type="ECO:0000256" key="3">
    <source>
        <dbReference type="ARBA" id="ARBA00022801"/>
    </source>
</evidence>
<dbReference type="InterPro" id="IPR036852">
    <property type="entry name" value="Peptidase_S8/S53_dom_sf"/>
</dbReference>
<feature type="active site" description="Charge relay system" evidence="5">
    <location>
        <position position="107"/>
    </location>
</feature>
<protein>
    <submittedName>
        <fullName evidence="9">Autotransporter domain-containing protein</fullName>
    </submittedName>
</protein>
<feature type="active site" description="Charge relay system" evidence="5">
    <location>
        <position position="324"/>
    </location>
</feature>
<dbReference type="InterPro" id="IPR034061">
    <property type="entry name" value="Peptidases_S8_Autotransporter"/>
</dbReference>
<dbReference type="InterPro" id="IPR036709">
    <property type="entry name" value="Autotransporte_beta_dom_sf"/>
</dbReference>
<dbReference type="SUPFAM" id="SSF103515">
    <property type="entry name" value="Autotransporter"/>
    <property type="match status" value="1"/>
</dbReference>
<dbReference type="PROSITE" id="PS00138">
    <property type="entry name" value="SUBTILASE_SER"/>
    <property type="match status" value="1"/>
</dbReference>
<evidence type="ECO:0000313" key="10">
    <source>
        <dbReference type="Proteomes" id="UP000451565"/>
    </source>
</evidence>
<dbReference type="GO" id="GO:0004252">
    <property type="term" value="F:serine-type endopeptidase activity"/>
    <property type="evidence" value="ECO:0007669"/>
    <property type="project" value="UniProtKB-UniRule"/>
</dbReference>
<feature type="region of interest" description="Disordered" evidence="6">
    <location>
        <begin position="42"/>
        <end position="86"/>
    </location>
</feature>
<feature type="domain" description="Autotransporter" evidence="8">
    <location>
        <begin position="679"/>
        <end position="963"/>
    </location>
</feature>
<comment type="caution">
    <text evidence="9">The sequence shown here is derived from an EMBL/GenBank/DDBJ whole genome shotgun (WGS) entry which is preliminary data.</text>
</comment>
<dbReference type="Pfam" id="PF00082">
    <property type="entry name" value="Peptidase_S8"/>
    <property type="match status" value="1"/>
</dbReference>
<dbReference type="InterPro" id="IPR005546">
    <property type="entry name" value="Autotransporte_beta"/>
</dbReference>
<dbReference type="SMART" id="SM00869">
    <property type="entry name" value="Autotransporter"/>
    <property type="match status" value="1"/>
</dbReference>
<feature type="compositionally biased region" description="Low complexity" evidence="6">
    <location>
        <begin position="46"/>
        <end position="86"/>
    </location>
</feature>
<dbReference type="NCBIfam" id="TIGR02601">
    <property type="entry name" value="autotrns_rpt"/>
    <property type="match status" value="1"/>
</dbReference>
<name>A0A843YQY3_9BURK</name>
<dbReference type="OrthoDB" id="5760545at2"/>
<dbReference type="GO" id="GO:0006508">
    <property type="term" value="P:proteolysis"/>
    <property type="evidence" value="ECO:0007669"/>
    <property type="project" value="UniProtKB-KW"/>
</dbReference>
<dbReference type="PANTHER" id="PTHR35037">
    <property type="entry name" value="C-TERMINAL REGION OF AIDA-LIKE PROTEIN"/>
    <property type="match status" value="1"/>
</dbReference>
<dbReference type="InterPro" id="IPR000209">
    <property type="entry name" value="Peptidase_S8/S53_dom"/>
</dbReference>
<gene>
    <name evidence="9" type="ORF">GEV47_04385</name>
</gene>
<organism evidence="9 10">
    <name type="scientific">Glaciimonas soli</name>
    <dbReference type="NCBI Taxonomy" id="2590999"/>
    <lineage>
        <taxon>Bacteria</taxon>
        <taxon>Pseudomonadati</taxon>
        <taxon>Pseudomonadota</taxon>
        <taxon>Betaproteobacteria</taxon>
        <taxon>Burkholderiales</taxon>
        <taxon>Oxalobacteraceae</taxon>
        <taxon>Glaciimonas</taxon>
    </lineage>
</organism>
<keyword evidence="10" id="KW-1185">Reference proteome</keyword>
<keyword evidence="4 5" id="KW-0720">Serine protease</keyword>
<accession>A0A843YQY3</accession>
<evidence type="ECO:0000313" key="9">
    <source>
        <dbReference type="EMBL" id="MQQ99922.1"/>
    </source>
</evidence>
<feature type="active site" description="Charge relay system" evidence="5">
    <location>
        <position position="141"/>
    </location>
</feature>
<comment type="similarity">
    <text evidence="5">Belongs to the peptidase S8 family.</text>
</comment>
<feature type="chain" id="PRO_5032913181" evidence="7">
    <location>
        <begin position="38"/>
        <end position="964"/>
    </location>
</feature>
<keyword evidence="3 5" id="KW-0378">Hydrolase</keyword>
<dbReference type="InterPro" id="IPR015500">
    <property type="entry name" value="Peptidase_S8_subtilisin-rel"/>
</dbReference>
<dbReference type="Gene3D" id="3.40.50.200">
    <property type="entry name" value="Peptidase S8/S53 domain"/>
    <property type="match status" value="1"/>
</dbReference>
<evidence type="ECO:0000259" key="8">
    <source>
        <dbReference type="PROSITE" id="PS51208"/>
    </source>
</evidence>
<dbReference type="PRINTS" id="PR00723">
    <property type="entry name" value="SUBTILISIN"/>
</dbReference>
<evidence type="ECO:0000256" key="6">
    <source>
        <dbReference type="SAM" id="MobiDB-lite"/>
    </source>
</evidence>
<dbReference type="AlphaFoldDB" id="A0A843YQY3"/>
<dbReference type="InterPro" id="IPR011050">
    <property type="entry name" value="Pectin_lyase_fold/virulence"/>
</dbReference>
<dbReference type="PROSITE" id="PS51892">
    <property type="entry name" value="SUBTILASE"/>
    <property type="match status" value="1"/>
</dbReference>
<dbReference type="PROSITE" id="PS51208">
    <property type="entry name" value="AUTOTRANSPORTER"/>
    <property type="match status" value="1"/>
</dbReference>
<dbReference type="Proteomes" id="UP000451565">
    <property type="component" value="Unassembled WGS sequence"/>
</dbReference>
<evidence type="ECO:0000256" key="7">
    <source>
        <dbReference type="SAM" id="SignalP"/>
    </source>
</evidence>
<evidence type="ECO:0000256" key="1">
    <source>
        <dbReference type="ARBA" id="ARBA00022670"/>
    </source>
</evidence>
<dbReference type="InterPro" id="IPR013425">
    <property type="entry name" value="Autotrns_rpt"/>
</dbReference>
<dbReference type="SUPFAM" id="SSF51126">
    <property type="entry name" value="Pectin lyase-like"/>
    <property type="match status" value="1"/>
</dbReference>
<dbReference type="Gene3D" id="2.40.128.130">
    <property type="entry name" value="Autotransporter beta-domain"/>
    <property type="match status" value="1"/>
</dbReference>
<dbReference type="InterPro" id="IPR051551">
    <property type="entry name" value="Autotransporter_adhesion"/>
</dbReference>
<sequence>MHYSKDIFLVYRGMLMQYSVRFSLSAISLAVSTLLTACGGGGGGSTNPNPGSSNTLTTPPSATSTTTSPSPTSQTSAGLLNTNDPANKNAANAAGITGAGVTVGVVDTDFDLSDPQLTGRITKTVYTTFGNTNLNGNGNPHGTEVSEALGGTTAGVAPGVQIDGAAAGGAVGTTAYDGVGMSSQIYQDLYNKGVRIFNQSSASTYSPTSVSSNALTAYASNTANIYRPFVTQGGLFVWAAGNESAAQPDYPAALPALYPELQTGWLAVTAVNAVGGTQGFSSADTTPGVISSYANRCGAAANWCLAAPGDFVSTESGTRVYGTSFATPMVTGTLALIQQVYPWMNADLLRQTVLSTATAMGDPTVYGWGLLNASKAVNGPALFDTRLTLGNSSINVNFDTVSSVFSNNIAGDAGLLKGGTGTLTLSGTNTYTGLNQIAGGTLNITGSITSGVQIDAAGNLAGAGGHIGGSVANNGTLSNTGKGLTIAGNYTASATSVLVNDAISTLTVGGTATLANSQLVVTDLTGYVTSQAKATTVLTAGAGVSGQFNANTTFPSLITGVISYGANAVGLSLVRSSVTAVAAKAFSADATRTNSAANVEQALTVADNMVASGQTGGANAAFLASATALEHSANLETVGVALDSLSGQIYASSQALTFQQSQAVNHDLSNRLAQLGQQNPSLGTGFWASAIGASGKLAETGYATADTSLWGGQFGFDTLLSPRTIVGVALAYSDSKASFDRFGGSSKSQNVGVSLYGRYALAQSNAYVSARVGVATVDSQVNRTAIIGTEIQNLNADHTDSVLSAYAETGYGFKLSGNNGDNSITPFAGLSIDQVRRGGFTETGGSFGLNASAQTYQRTASVLGVRADSSVNWFSGTSKLQAYAAWQHAFTNGNLGFSSTFNGTPGSSFTVQGIGLPQNSGWAGLGISTAINQRWSWYANYDMQFGRGGLTNNVLSAGLRISLD</sequence>
<feature type="signal peptide" evidence="7">
    <location>
        <begin position="1"/>
        <end position="37"/>
    </location>
</feature>
<reference evidence="9 10" key="1">
    <citation type="submission" date="2019-10" db="EMBL/GenBank/DDBJ databases">
        <title>Glaciimonas soli sp. nov., a psychrophilic bacterium isolated from the forest soil of a high elevation mountain in Taiwan.</title>
        <authorList>
            <person name="Wang L.-T."/>
            <person name="Shieh W.Y."/>
        </authorList>
    </citation>
    <scope>NUCLEOTIDE SEQUENCE [LARGE SCALE GENOMIC DNA]</scope>
    <source>
        <strain evidence="9 10">GS1</strain>
    </source>
</reference>
<dbReference type="Pfam" id="PF03797">
    <property type="entry name" value="Autotransporter"/>
    <property type="match status" value="1"/>
</dbReference>
<evidence type="ECO:0000256" key="2">
    <source>
        <dbReference type="ARBA" id="ARBA00022729"/>
    </source>
</evidence>
<dbReference type="CDD" id="cd04848">
    <property type="entry name" value="Peptidases_S8_Autotransporter_serine_protease_like"/>
    <property type="match status" value="1"/>
</dbReference>
<keyword evidence="1 5" id="KW-0645">Protease</keyword>
<evidence type="ECO:0000256" key="4">
    <source>
        <dbReference type="ARBA" id="ARBA00022825"/>
    </source>
</evidence>
<evidence type="ECO:0000256" key="5">
    <source>
        <dbReference type="PROSITE-ProRule" id="PRU01240"/>
    </source>
</evidence>
<dbReference type="InterPro" id="IPR023828">
    <property type="entry name" value="Peptidase_S8_Ser-AS"/>
</dbReference>
<proteinExistence type="inferred from homology"/>
<dbReference type="EMBL" id="WINI01000001">
    <property type="protein sequence ID" value="MQQ99922.1"/>
    <property type="molecule type" value="Genomic_DNA"/>
</dbReference>
<dbReference type="Pfam" id="PF12951">
    <property type="entry name" value="PATR"/>
    <property type="match status" value="1"/>
</dbReference>